<dbReference type="InterPro" id="IPR002328">
    <property type="entry name" value="ADH_Zn_CS"/>
</dbReference>
<keyword evidence="7" id="KW-1185">Reference proteome</keyword>
<dbReference type="Pfam" id="PF08240">
    <property type="entry name" value="ADH_N"/>
    <property type="match status" value="1"/>
</dbReference>
<dbReference type="EMBL" id="AKVJ01000030">
    <property type="protein sequence ID" value="EIW17466.1"/>
    <property type="molecule type" value="Genomic_DNA"/>
</dbReference>
<keyword evidence="3" id="KW-0560">Oxidoreductase</keyword>
<comment type="similarity">
    <text evidence="4">Belongs to the zinc-containing alcohol dehydrogenase family.</text>
</comment>
<dbReference type="Gene3D" id="3.90.180.10">
    <property type="entry name" value="Medium-chain alcohol dehydrogenases, catalytic domain"/>
    <property type="match status" value="1"/>
</dbReference>
<dbReference type="InterPro" id="IPR050129">
    <property type="entry name" value="Zn_alcohol_dh"/>
</dbReference>
<dbReference type="Pfam" id="PF00107">
    <property type="entry name" value="ADH_zinc_N"/>
    <property type="match status" value="1"/>
</dbReference>
<dbReference type="AlphaFoldDB" id="I9LAX5"/>
<comment type="cofactor">
    <cofactor evidence="4">
        <name>Zn(2+)</name>
        <dbReference type="ChEBI" id="CHEBI:29105"/>
    </cofactor>
</comment>
<dbReference type="SUPFAM" id="SSF51735">
    <property type="entry name" value="NAD(P)-binding Rossmann-fold domains"/>
    <property type="match status" value="1"/>
</dbReference>
<feature type="domain" description="Enoyl reductase (ER)" evidence="5">
    <location>
        <begin position="7"/>
        <end position="339"/>
    </location>
</feature>
<dbReference type="RefSeq" id="WP_007935899.1">
    <property type="nucleotide sequence ID" value="NZ_AKVJ01000030.1"/>
</dbReference>
<dbReference type="OrthoDB" id="1674659at2"/>
<dbReference type="GO" id="GO:0008270">
    <property type="term" value="F:zinc ion binding"/>
    <property type="evidence" value="ECO:0007669"/>
    <property type="project" value="InterPro"/>
</dbReference>
<keyword evidence="1 4" id="KW-0479">Metal-binding</keyword>
<gene>
    <name evidence="6" type="ORF">FB4_4215</name>
</gene>
<dbReference type="SMART" id="SM00829">
    <property type="entry name" value="PKS_ER"/>
    <property type="match status" value="1"/>
</dbReference>
<keyword evidence="2 4" id="KW-0862">Zinc</keyword>
<sequence length="353" mass="38343">MLQAVLEKPKTIVFHEIPIPEPGKDEVLLKVSRIGICGSDIHVYHGKHKYATLPVVQGHEGSGVIAKAGSEVSGLMIGEKVTIRPQLFCKECIMCRKGRYNLCLDYKVIGVLGSTTGMASEYFLIKASLVHKLPQGITLDQGAMVEPAAVAVHSVKLGAAPVGNKTLVVGAGPVGNLVAQAAKALGAEKVIIVDISQERLELAKKCGVDICVNSRDRSLADIIAEHFGSDGADVILDCAGAPVLVEQMVHAARRGTNIVLTGNYYDKVPVELGLVQRREINLVGVMNYLAEDYEDTIRFIARGDMKVDPLISTYFDIKDYNEAYQYIDENMAKVMKVLIKVVIDRTLLTSNQE</sequence>
<dbReference type="InterPro" id="IPR013149">
    <property type="entry name" value="ADH-like_C"/>
</dbReference>
<evidence type="ECO:0000259" key="5">
    <source>
        <dbReference type="SMART" id="SM00829"/>
    </source>
</evidence>
<comment type="caution">
    <text evidence="6">The sequence shown here is derived from an EMBL/GenBank/DDBJ whole genome shotgun (WGS) entry which is preliminary data.</text>
</comment>
<dbReference type="Gene3D" id="3.40.50.720">
    <property type="entry name" value="NAD(P)-binding Rossmann-like Domain"/>
    <property type="match status" value="1"/>
</dbReference>
<dbReference type="PANTHER" id="PTHR43401:SF2">
    <property type="entry name" value="L-THREONINE 3-DEHYDROGENASE"/>
    <property type="match status" value="1"/>
</dbReference>
<evidence type="ECO:0000256" key="1">
    <source>
        <dbReference type="ARBA" id="ARBA00022723"/>
    </source>
</evidence>
<evidence type="ECO:0000256" key="3">
    <source>
        <dbReference type="ARBA" id="ARBA00023002"/>
    </source>
</evidence>
<protein>
    <submittedName>
        <fullName evidence="6">Alcohol dehydrogenase GroES domain protein</fullName>
    </submittedName>
</protein>
<evidence type="ECO:0000313" key="6">
    <source>
        <dbReference type="EMBL" id="EIW17466.1"/>
    </source>
</evidence>
<dbReference type="InterPro" id="IPR020843">
    <property type="entry name" value="ER"/>
</dbReference>
<dbReference type="InterPro" id="IPR036291">
    <property type="entry name" value="NAD(P)-bd_dom_sf"/>
</dbReference>
<dbReference type="InterPro" id="IPR011032">
    <property type="entry name" value="GroES-like_sf"/>
</dbReference>
<proteinExistence type="inferred from homology"/>
<organism evidence="6 7">
    <name type="scientific">Pelosinus fermentans B4</name>
    <dbReference type="NCBI Taxonomy" id="1149862"/>
    <lineage>
        <taxon>Bacteria</taxon>
        <taxon>Bacillati</taxon>
        <taxon>Bacillota</taxon>
        <taxon>Negativicutes</taxon>
        <taxon>Selenomonadales</taxon>
        <taxon>Sporomusaceae</taxon>
        <taxon>Pelosinus</taxon>
    </lineage>
</organism>
<evidence type="ECO:0000313" key="7">
    <source>
        <dbReference type="Proteomes" id="UP000004324"/>
    </source>
</evidence>
<evidence type="ECO:0000256" key="4">
    <source>
        <dbReference type="RuleBase" id="RU361277"/>
    </source>
</evidence>
<dbReference type="PATRIC" id="fig|1149862.3.peg.3183"/>
<dbReference type="Proteomes" id="UP000004324">
    <property type="component" value="Unassembled WGS sequence"/>
</dbReference>
<reference evidence="6 7" key="1">
    <citation type="journal article" date="2012" name="J. Bacteriol.">
        <title>Draft Genome Sequences for Two Metal-Reducing Pelosinus fermentans Strains Isolated from a Cr(VI)-Contaminated Site and for Type Strain R7.</title>
        <authorList>
            <person name="Brown S.D."/>
            <person name="Podar M."/>
            <person name="Klingeman D.M."/>
            <person name="Johnson C.M."/>
            <person name="Yang Z.K."/>
            <person name="Utturkar S.M."/>
            <person name="Land M.L."/>
            <person name="Mosher J.J."/>
            <person name="Hurt R.A.Jr."/>
            <person name="Phelps T.J."/>
            <person name="Palumbo A.V."/>
            <person name="Arkin A.P."/>
            <person name="Hazen T.C."/>
            <person name="Elias D.A."/>
        </authorList>
    </citation>
    <scope>NUCLEOTIDE SEQUENCE [LARGE SCALE GENOMIC DNA]</scope>
    <source>
        <strain evidence="6 7">B4</strain>
    </source>
</reference>
<evidence type="ECO:0000256" key="2">
    <source>
        <dbReference type="ARBA" id="ARBA00022833"/>
    </source>
</evidence>
<dbReference type="PROSITE" id="PS00059">
    <property type="entry name" value="ADH_ZINC"/>
    <property type="match status" value="1"/>
</dbReference>
<name>I9LAX5_9FIRM</name>
<dbReference type="PANTHER" id="PTHR43401">
    <property type="entry name" value="L-THREONINE 3-DEHYDROGENASE"/>
    <property type="match status" value="1"/>
</dbReference>
<dbReference type="InterPro" id="IPR013154">
    <property type="entry name" value="ADH-like_N"/>
</dbReference>
<dbReference type="SUPFAM" id="SSF50129">
    <property type="entry name" value="GroES-like"/>
    <property type="match status" value="1"/>
</dbReference>
<dbReference type="GO" id="GO:0016491">
    <property type="term" value="F:oxidoreductase activity"/>
    <property type="evidence" value="ECO:0007669"/>
    <property type="project" value="UniProtKB-KW"/>
</dbReference>
<accession>I9LAX5</accession>